<dbReference type="PROSITE" id="PS51192">
    <property type="entry name" value="HELICASE_ATP_BIND_1"/>
    <property type="match status" value="1"/>
</dbReference>
<evidence type="ECO:0000256" key="5">
    <source>
        <dbReference type="ARBA" id="ARBA00022771"/>
    </source>
</evidence>
<dbReference type="SMART" id="SM00487">
    <property type="entry name" value="DEXDc"/>
    <property type="match status" value="1"/>
</dbReference>
<dbReference type="Gene3D" id="3.40.50.10810">
    <property type="entry name" value="Tandem AAA-ATPase domain"/>
    <property type="match status" value="1"/>
</dbReference>
<dbReference type="PROSITE" id="PS01359">
    <property type="entry name" value="ZF_PHD_1"/>
    <property type="match status" value="1"/>
</dbReference>
<keyword evidence="6" id="KW-0378">Hydrolase</keyword>
<dbReference type="OMA" id="SVYHRTC"/>
<feature type="compositionally biased region" description="Basic and acidic residues" evidence="10">
    <location>
        <begin position="26"/>
        <end position="48"/>
    </location>
</feature>
<evidence type="ECO:0000256" key="8">
    <source>
        <dbReference type="ARBA" id="ARBA00022840"/>
    </source>
</evidence>
<keyword evidence="2" id="KW-0479">Metal-binding</keyword>
<dbReference type="InterPro" id="IPR049730">
    <property type="entry name" value="SNF2/RAD54-like_C"/>
</dbReference>
<dbReference type="SMART" id="SM00298">
    <property type="entry name" value="CHROMO"/>
    <property type="match status" value="2"/>
</dbReference>
<feature type="domain" description="Chromo" evidence="11">
    <location>
        <begin position="371"/>
        <end position="427"/>
    </location>
</feature>
<evidence type="ECO:0000256" key="2">
    <source>
        <dbReference type="ARBA" id="ARBA00022723"/>
    </source>
</evidence>
<keyword evidence="8" id="KW-0067">ATP-binding</keyword>
<dbReference type="InterPro" id="IPR014001">
    <property type="entry name" value="Helicase_ATP-bd"/>
</dbReference>
<dbReference type="GO" id="GO:0003682">
    <property type="term" value="F:chromatin binding"/>
    <property type="evidence" value="ECO:0007669"/>
    <property type="project" value="TreeGrafter"/>
</dbReference>
<feature type="region of interest" description="Disordered" evidence="10">
    <location>
        <begin position="1058"/>
        <end position="1105"/>
    </location>
</feature>
<feature type="compositionally biased region" description="Low complexity" evidence="10">
    <location>
        <begin position="1074"/>
        <end position="1083"/>
    </location>
</feature>
<dbReference type="GO" id="GO:0005634">
    <property type="term" value="C:nucleus"/>
    <property type="evidence" value="ECO:0007669"/>
    <property type="project" value="UniProtKB-SubCell"/>
</dbReference>
<feature type="region of interest" description="Disordered" evidence="10">
    <location>
        <begin position="134"/>
        <end position="213"/>
    </location>
</feature>
<dbReference type="CDD" id="cd18793">
    <property type="entry name" value="SF2_C_SNF"/>
    <property type="match status" value="1"/>
</dbReference>
<dbReference type="InterPro" id="IPR023780">
    <property type="entry name" value="Chromo_domain"/>
</dbReference>
<dbReference type="SMART" id="SM00490">
    <property type="entry name" value="HELICc"/>
    <property type="match status" value="1"/>
</dbReference>
<dbReference type="InterPro" id="IPR027417">
    <property type="entry name" value="P-loop_NTPase"/>
</dbReference>
<keyword evidence="15" id="KW-1185">Reference proteome</keyword>
<dbReference type="InterPro" id="IPR038718">
    <property type="entry name" value="SNF2-like_sf"/>
</dbReference>
<dbReference type="GO" id="GO:0016887">
    <property type="term" value="F:ATP hydrolysis activity"/>
    <property type="evidence" value="ECO:0007669"/>
    <property type="project" value="TreeGrafter"/>
</dbReference>
<dbReference type="InterPro" id="IPR001650">
    <property type="entry name" value="Helicase_C-like"/>
</dbReference>
<organism evidence="14 15">
    <name type="scientific">Oryza sativa subsp. indica</name>
    <name type="common">Rice</name>
    <dbReference type="NCBI Taxonomy" id="39946"/>
    <lineage>
        <taxon>Eukaryota</taxon>
        <taxon>Viridiplantae</taxon>
        <taxon>Streptophyta</taxon>
        <taxon>Embryophyta</taxon>
        <taxon>Tracheophyta</taxon>
        <taxon>Spermatophyta</taxon>
        <taxon>Magnoliopsida</taxon>
        <taxon>Liliopsida</taxon>
        <taxon>Poales</taxon>
        <taxon>Poaceae</taxon>
        <taxon>BOP clade</taxon>
        <taxon>Oryzoideae</taxon>
        <taxon>Oryzeae</taxon>
        <taxon>Oryzinae</taxon>
        <taxon>Oryza</taxon>
        <taxon>Oryza sativa</taxon>
    </lineage>
</organism>
<dbReference type="SUPFAM" id="SSF54160">
    <property type="entry name" value="Chromo domain-like"/>
    <property type="match status" value="2"/>
</dbReference>
<dbReference type="InterPro" id="IPR019786">
    <property type="entry name" value="Zinc_finger_PHD-type_CS"/>
</dbReference>
<keyword evidence="9" id="KW-0539">Nucleus</keyword>
<evidence type="ECO:0000313" key="15">
    <source>
        <dbReference type="Proteomes" id="UP000007015"/>
    </source>
</evidence>
<keyword evidence="5" id="KW-0863">Zinc-finger</keyword>
<dbReference type="Pfam" id="PF00385">
    <property type="entry name" value="Chromo"/>
    <property type="match status" value="2"/>
</dbReference>
<dbReference type="Pfam" id="PF00271">
    <property type="entry name" value="Helicase_C"/>
    <property type="match status" value="1"/>
</dbReference>
<comment type="subcellular location">
    <subcellularLocation>
        <location evidence="1">Nucleus</location>
    </subcellularLocation>
</comment>
<dbReference type="Gene3D" id="3.30.40.10">
    <property type="entry name" value="Zinc/RING finger domain, C3HC4 (zinc finger)"/>
    <property type="match status" value="1"/>
</dbReference>
<feature type="domain" description="Chromo" evidence="11">
    <location>
        <begin position="444"/>
        <end position="495"/>
    </location>
</feature>
<accession>B8A7A4</accession>
<dbReference type="AlphaFoldDB" id="B8A7A4"/>
<protein>
    <submittedName>
        <fullName evidence="14">Uncharacterized protein</fullName>
    </submittedName>
</protein>
<feature type="compositionally biased region" description="Acidic residues" evidence="10">
    <location>
        <begin position="1058"/>
        <end position="1069"/>
    </location>
</feature>
<evidence type="ECO:0000256" key="1">
    <source>
        <dbReference type="ARBA" id="ARBA00004123"/>
    </source>
</evidence>
<dbReference type="GO" id="GO:0000785">
    <property type="term" value="C:chromatin"/>
    <property type="evidence" value="ECO:0007669"/>
    <property type="project" value="TreeGrafter"/>
</dbReference>
<dbReference type="Pfam" id="PF00176">
    <property type="entry name" value="SNF2-rel_dom"/>
    <property type="match status" value="1"/>
</dbReference>
<feature type="domain" description="Helicase C-terminal" evidence="13">
    <location>
        <begin position="832"/>
        <end position="989"/>
    </location>
</feature>
<dbReference type="GO" id="GO:0008270">
    <property type="term" value="F:zinc ion binding"/>
    <property type="evidence" value="ECO:0007669"/>
    <property type="project" value="UniProtKB-KW"/>
</dbReference>
<feature type="domain" description="Helicase ATP-binding" evidence="12">
    <location>
        <begin position="551"/>
        <end position="720"/>
    </location>
</feature>
<dbReference type="Proteomes" id="UP000007015">
    <property type="component" value="Chromosome 1"/>
</dbReference>
<feature type="region of interest" description="Disordered" evidence="10">
    <location>
        <begin position="1"/>
        <end position="94"/>
    </location>
</feature>
<dbReference type="InterPro" id="IPR013083">
    <property type="entry name" value="Znf_RING/FYVE/PHD"/>
</dbReference>
<proteinExistence type="predicted"/>
<dbReference type="InterPro" id="IPR016197">
    <property type="entry name" value="Chromo-like_dom_sf"/>
</dbReference>
<dbReference type="PROSITE" id="PS00690">
    <property type="entry name" value="DEAH_ATP_HELICASE"/>
    <property type="match status" value="1"/>
</dbReference>
<reference evidence="14 15" key="1">
    <citation type="journal article" date="2005" name="PLoS Biol.">
        <title>The genomes of Oryza sativa: a history of duplications.</title>
        <authorList>
            <person name="Yu J."/>
            <person name="Wang J."/>
            <person name="Lin W."/>
            <person name="Li S."/>
            <person name="Li H."/>
            <person name="Zhou J."/>
            <person name="Ni P."/>
            <person name="Dong W."/>
            <person name="Hu S."/>
            <person name="Zeng C."/>
            <person name="Zhang J."/>
            <person name="Zhang Y."/>
            <person name="Li R."/>
            <person name="Xu Z."/>
            <person name="Li S."/>
            <person name="Li X."/>
            <person name="Zheng H."/>
            <person name="Cong L."/>
            <person name="Lin L."/>
            <person name="Yin J."/>
            <person name="Geng J."/>
            <person name="Li G."/>
            <person name="Shi J."/>
            <person name="Liu J."/>
            <person name="Lv H."/>
            <person name="Li J."/>
            <person name="Wang J."/>
            <person name="Deng Y."/>
            <person name="Ran L."/>
            <person name="Shi X."/>
            <person name="Wang X."/>
            <person name="Wu Q."/>
            <person name="Li C."/>
            <person name="Ren X."/>
            <person name="Wang J."/>
            <person name="Wang X."/>
            <person name="Li D."/>
            <person name="Liu D."/>
            <person name="Zhang X."/>
            <person name="Ji Z."/>
            <person name="Zhao W."/>
            <person name="Sun Y."/>
            <person name="Zhang Z."/>
            <person name="Bao J."/>
            <person name="Han Y."/>
            <person name="Dong L."/>
            <person name="Ji J."/>
            <person name="Chen P."/>
            <person name="Wu S."/>
            <person name="Liu J."/>
            <person name="Xiao Y."/>
            <person name="Bu D."/>
            <person name="Tan J."/>
            <person name="Yang L."/>
            <person name="Ye C."/>
            <person name="Zhang J."/>
            <person name="Xu J."/>
            <person name="Zhou Y."/>
            <person name="Yu Y."/>
            <person name="Zhang B."/>
            <person name="Zhuang S."/>
            <person name="Wei H."/>
            <person name="Liu B."/>
            <person name="Lei M."/>
            <person name="Yu H."/>
            <person name="Li Y."/>
            <person name="Xu H."/>
            <person name="Wei S."/>
            <person name="He X."/>
            <person name="Fang L."/>
            <person name="Zhang Z."/>
            <person name="Zhang Y."/>
            <person name="Huang X."/>
            <person name="Su Z."/>
            <person name="Tong W."/>
            <person name="Li J."/>
            <person name="Tong Z."/>
            <person name="Li S."/>
            <person name="Ye J."/>
            <person name="Wang L."/>
            <person name="Fang L."/>
            <person name="Lei T."/>
            <person name="Chen C."/>
            <person name="Chen H."/>
            <person name="Xu Z."/>
            <person name="Li H."/>
            <person name="Huang H."/>
            <person name="Zhang F."/>
            <person name="Xu H."/>
            <person name="Li N."/>
            <person name="Zhao C."/>
            <person name="Li S."/>
            <person name="Dong L."/>
            <person name="Huang Y."/>
            <person name="Li L."/>
            <person name="Xi Y."/>
            <person name="Qi Q."/>
            <person name="Li W."/>
            <person name="Zhang B."/>
            <person name="Hu W."/>
            <person name="Zhang Y."/>
            <person name="Tian X."/>
            <person name="Jiao Y."/>
            <person name="Liang X."/>
            <person name="Jin J."/>
            <person name="Gao L."/>
            <person name="Zheng W."/>
            <person name="Hao B."/>
            <person name="Liu S."/>
            <person name="Wang W."/>
            <person name="Yuan L."/>
            <person name="Cao M."/>
            <person name="McDermott J."/>
            <person name="Samudrala R."/>
            <person name="Wang J."/>
            <person name="Wong G.K."/>
            <person name="Yang H."/>
        </authorList>
    </citation>
    <scope>NUCLEOTIDE SEQUENCE [LARGE SCALE GENOMIC DNA]</scope>
    <source>
        <strain evidence="15">cv. 93-11</strain>
    </source>
</reference>
<dbReference type="GO" id="GO:0003677">
    <property type="term" value="F:DNA binding"/>
    <property type="evidence" value="ECO:0007669"/>
    <property type="project" value="TreeGrafter"/>
</dbReference>
<evidence type="ECO:0000256" key="6">
    <source>
        <dbReference type="ARBA" id="ARBA00022801"/>
    </source>
</evidence>
<dbReference type="EMBL" id="CM000126">
    <property type="protein sequence ID" value="EEC71901.1"/>
    <property type="molecule type" value="Genomic_DNA"/>
</dbReference>
<name>B8A7A4_ORYSI</name>
<dbReference type="InterPro" id="IPR000330">
    <property type="entry name" value="SNF2_N"/>
</dbReference>
<dbReference type="PANTHER" id="PTHR45623">
    <property type="entry name" value="CHROMODOMAIN-HELICASE-DNA-BINDING PROTEIN 3-RELATED-RELATED"/>
    <property type="match status" value="1"/>
</dbReference>
<keyword evidence="7" id="KW-0862">Zinc</keyword>
<dbReference type="InterPro" id="IPR001965">
    <property type="entry name" value="Znf_PHD"/>
</dbReference>
<keyword evidence="4" id="KW-0547">Nucleotide-binding</keyword>
<evidence type="ECO:0000256" key="9">
    <source>
        <dbReference type="ARBA" id="ARBA00023242"/>
    </source>
</evidence>
<dbReference type="PANTHER" id="PTHR45623:SF33">
    <property type="entry name" value="OS01G0881000 PROTEIN"/>
    <property type="match status" value="1"/>
</dbReference>
<gene>
    <name evidence="14" type="ORF">OsI_04668</name>
</gene>
<dbReference type="GO" id="GO:0005524">
    <property type="term" value="F:ATP binding"/>
    <property type="evidence" value="ECO:0007669"/>
    <property type="project" value="UniProtKB-KW"/>
</dbReference>
<feature type="compositionally biased region" description="Basic residues" evidence="10">
    <location>
        <begin position="1"/>
        <end position="18"/>
    </location>
</feature>
<evidence type="ECO:0000259" key="12">
    <source>
        <dbReference type="PROSITE" id="PS51192"/>
    </source>
</evidence>
<dbReference type="SMART" id="SM00249">
    <property type="entry name" value="PHD"/>
    <property type="match status" value="1"/>
</dbReference>
<dbReference type="STRING" id="39946.B8A7A4"/>
<dbReference type="Gene3D" id="3.40.50.300">
    <property type="entry name" value="P-loop containing nucleotide triphosphate hydrolases"/>
    <property type="match status" value="1"/>
</dbReference>
<dbReference type="SUPFAM" id="SSF52540">
    <property type="entry name" value="P-loop containing nucleoside triphosphate hydrolases"/>
    <property type="match status" value="2"/>
</dbReference>
<evidence type="ECO:0000313" key="14">
    <source>
        <dbReference type="EMBL" id="EEC71901.1"/>
    </source>
</evidence>
<evidence type="ECO:0000256" key="7">
    <source>
        <dbReference type="ARBA" id="ARBA00022833"/>
    </source>
</evidence>
<sequence length="1105" mass="124525">MPPARGGRRGRGRGRRGGRGGAASRARGENVVDVKPIKLGDDDAKVDPQTKSPNEEITSAEVCEVETSEASPLGAPEEDEGKPGSTRNLKPLRKTITIDSAAAEEHGAESDDEEFDVLATASCQELAPCRRSKRLRCKPTRKRSKPTGKRDLGGKESEDDVFANSSSSSQDDAGKLASRRSKRLRERLTSDYFDGDVGEDKDTLGSSSDDYDENCSAPCRGLKRLRNRLGPRNISYADDDSDTDDNRKKIVPCRRTSKRLQEKRKAHNVSEESYTEASSCMLSTSSSSDDELLHNSIKPGRRNSRGPSCSICKIGIACSFLVKCKNSTCSRSFHTFCLDPPLQEIIGTWECSWCKSNAAPAVKVTEVLTSKKIQRLVGHRRILQEAEFQYQFLVKWQSLSHHHDCWVPLEWLHVSDPLRVQSYLNKNCLPKEVYSEDQRKLEWFEVDRAIACRRKFHHEGLCDVLATFQDNQDFDGYEFLVKWKGLDYCEATWEPCCTDGVQQAVSMLVRRHKNASKRVNISQTCLDGSKIEEVHCGALYDYQLQGLQWLIDNFKTRRSVILADEMGLGKTVQVVCFLYHIIKESLTASPALILAPKSILLQWEKEFCQWASDLNVIVYQGDRDSRKCIQVHEMYSSDGKPLFDALVTSYEFVQIDKAVLQKFKWSTIVIDEAHRMKKLDCKLAACLKRYCSEFQLLLTGTPLQNNIMELFSLLHYIDPDEFSDPKADGLFSPIESGRDLTMDEKVARIHDILKPRMLRRMKSDVLTDSMPVKKWVEVPCALADSQRELYINILERNYSKLNSAIRNGLEVGQQATEDVFLSLIASSGKLQLLHKLLPRLKERGNRVLIFSQMTRMLDILEDFLCSLGYKYARIDGQTSLSARQESIKEYKNIDSETFIFLMSTRAGGMGVDLPGADRVIIYDPDFNPFMDLQAQSRAHRIGQTRPVVVYQLITKCSVEEKILQKSKQKLAIENMLMNSSKKPSADELQSILLHGAKTIVDRKISATSIHYDNEAIENLLKLDPSTGEKCSSDDNGYLGSIVDLGRGKRQRKVVNYADEVENEDSDDMYAPEGSSTSEFSSSSSDDETDSALQLQIVTVPDIDAD</sequence>
<dbReference type="Gramene" id="BGIOSGA000385-TA">
    <property type="protein sequence ID" value="BGIOSGA000385-PA"/>
    <property type="gene ID" value="BGIOSGA000385"/>
</dbReference>
<evidence type="ECO:0000259" key="13">
    <source>
        <dbReference type="PROSITE" id="PS51194"/>
    </source>
</evidence>
<dbReference type="Gene3D" id="2.40.50.40">
    <property type="match status" value="2"/>
</dbReference>
<keyword evidence="3" id="KW-0677">Repeat</keyword>
<dbReference type="PROSITE" id="PS51194">
    <property type="entry name" value="HELICASE_CTER"/>
    <property type="match status" value="1"/>
</dbReference>
<dbReference type="InterPro" id="IPR000953">
    <property type="entry name" value="Chromo/chromo_shadow_dom"/>
</dbReference>
<dbReference type="HOGENOM" id="CLU_000315_8_3_1"/>
<evidence type="ECO:0000259" key="11">
    <source>
        <dbReference type="PROSITE" id="PS50013"/>
    </source>
</evidence>
<evidence type="ECO:0000256" key="3">
    <source>
        <dbReference type="ARBA" id="ARBA00022737"/>
    </source>
</evidence>
<evidence type="ECO:0000256" key="4">
    <source>
        <dbReference type="ARBA" id="ARBA00022741"/>
    </source>
</evidence>
<dbReference type="PROSITE" id="PS50013">
    <property type="entry name" value="CHROMO_2"/>
    <property type="match status" value="2"/>
</dbReference>
<dbReference type="GO" id="GO:0042393">
    <property type="term" value="F:histone binding"/>
    <property type="evidence" value="ECO:0007669"/>
    <property type="project" value="TreeGrafter"/>
</dbReference>
<dbReference type="GO" id="GO:0140658">
    <property type="term" value="F:ATP-dependent chromatin remodeler activity"/>
    <property type="evidence" value="ECO:0007669"/>
    <property type="project" value="TreeGrafter"/>
</dbReference>
<evidence type="ECO:0000256" key="10">
    <source>
        <dbReference type="SAM" id="MobiDB-lite"/>
    </source>
</evidence>
<feature type="compositionally biased region" description="Basic residues" evidence="10">
    <location>
        <begin position="134"/>
        <end position="147"/>
    </location>
</feature>
<dbReference type="InterPro" id="IPR002464">
    <property type="entry name" value="DNA/RNA_helicase_DEAH_CS"/>
</dbReference>